<reference evidence="5 6" key="1">
    <citation type="journal article" date="2016" name="Mol. Biol. Evol.">
        <title>Comparative Genomics of Early-Diverging Mushroom-Forming Fungi Provides Insights into the Origins of Lignocellulose Decay Capabilities.</title>
        <authorList>
            <person name="Nagy L.G."/>
            <person name="Riley R."/>
            <person name="Tritt A."/>
            <person name="Adam C."/>
            <person name="Daum C."/>
            <person name="Floudas D."/>
            <person name="Sun H."/>
            <person name="Yadav J.S."/>
            <person name="Pangilinan J."/>
            <person name="Larsson K.H."/>
            <person name="Matsuura K."/>
            <person name="Barry K."/>
            <person name="Labutti K."/>
            <person name="Kuo R."/>
            <person name="Ohm R.A."/>
            <person name="Bhattacharya S.S."/>
            <person name="Shirouzu T."/>
            <person name="Yoshinaga Y."/>
            <person name="Martin F.M."/>
            <person name="Grigoriev I.V."/>
            <person name="Hibbett D.S."/>
        </authorList>
    </citation>
    <scope>NUCLEOTIDE SEQUENCE [LARGE SCALE GENOMIC DNA]</scope>
    <source>
        <strain evidence="5 6">93-53</strain>
    </source>
</reference>
<dbReference type="EMBL" id="KV427610">
    <property type="protein sequence ID" value="KZT09844.1"/>
    <property type="molecule type" value="Genomic_DNA"/>
</dbReference>
<dbReference type="GO" id="GO:0033617">
    <property type="term" value="P:mitochondrial respiratory chain complex IV assembly"/>
    <property type="evidence" value="ECO:0007669"/>
    <property type="project" value="TreeGrafter"/>
</dbReference>
<evidence type="ECO:0000313" key="6">
    <source>
        <dbReference type="Proteomes" id="UP000076871"/>
    </source>
</evidence>
<evidence type="ECO:0000256" key="4">
    <source>
        <dbReference type="ARBA" id="ARBA00023128"/>
    </source>
</evidence>
<dbReference type="GeneID" id="63820093"/>
<dbReference type="RefSeq" id="XP_040767584.1">
    <property type="nucleotide sequence ID" value="XM_040903062.1"/>
</dbReference>
<dbReference type="Proteomes" id="UP000076871">
    <property type="component" value="Unassembled WGS sequence"/>
</dbReference>
<evidence type="ECO:0000256" key="2">
    <source>
        <dbReference type="ARBA" id="ARBA00008197"/>
    </source>
</evidence>
<dbReference type="InParanoid" id="A0A165G552"/>
<name>A0A165G552_9APHY</name>
<keyword evidence="3" id="KW-0809">Transit peptide</keyword>
<sequence length="73" mass="8644">MSRLAKATLVASLVTSTVIIWGVHRLQSQERETMYQGVLRDDQRRKEKMRHREAELQESLQRREIYESVQTVS</sequence>
<dbReference type="PANTHER" id="PTHR28163:SF1">
    <property type="entry name" value="PROTEIN PET117 HOMOLOG, MITOCHONDRIAL"/>
    <property type="match status" value="1"/>
</dbReference>
<proteinExistence type="inferred from homology"/>
<evidence type="ECO:0000256" key="3">
    <source>
        <dbReference type="ARBA" id="ARBA00022946"/>
    </source>
</evidence>
<dbReference type="AlphaFoldDB" id="A0A165G552"/>
<keyword evidence="6" id="KW-1185">Reference proteome</keyword>
<accession>A0A165G552</accession>
<organism evidence="5 6">
    <name type="scientific">Laetiporus sulphureus 93-53</name>
    <dbReference type="NCBI Taxonomy" id="1314785"/>
    <lineage>
        <taxon>Eukaryota</taxon>
        <taxon>Fungi</taxon>
        <taxon>Dikarya</taxon>
        <taxon>Basidiomycota</taxon>
        <taxon>Agaricomycotina</taxon>
        <taxon>Agaricomycetes</taxon>
        <taxon>Polyporales</taxon>
        <taxon>Laetiporus</taxon>
    </lineage>
</organism>
<dbReference type="OrthoDB" id="76305at2759"/>
<keyword evidence="4" id="KW-0496">Mitochondrion</keyword>
<protein>
    <recommendedName>
        <fullName evidence="7">Cytochrome c oxidase assembly protein</fullName>
    </recommendedName>
</protein>
<dbReference type="Pfam" id="PF15786">
    <property type="entry name" value="PET117"/>
    <property type="match status" value="1"/>
</dbReference>
<dbReference type="InterPro" id="IPR031568">
    <property type="entry name" value="Pet117"/>
</dbReference>
<feature type="non-terminal residue" evidence="5">
    <location>
        <position position="73"/>
    </location>
</feature>
<dbReference type="GO" id="GO:0005739">
    <property type="term" value="C:mitochondrion"/>
    <property type="evidence" value="ECO:0007669"/>
    <property type="project" value="UniProtKB-SubCell"/>
</dbReference>
<comment type="subcellular location">
    <subcellularLocation>
        <location evidence="1">Mitochondrion</location>
    </subcellularLocation>
</comment>
<gene>
    <name evidence="5" type="ORF">LAESUDRAFT_601438</name>
</gene>
<dbReference type="STRING" id="1314785.A0A165G552"/>
<dbReference type="FunCoup" id="A0A165G552">
    <property type="interactions" value="156"/>
</dbReference>
<evidence type="ECO:0000313" key="5">
    <source>
        <dbReference type="EMBL" id="KZT09844.1"/>
    </source>
</evidence>
<evidence type="ECO:0008006" key="7">
    <source>
        <dbReference type="Google" id="ProtNLM"/>
    </source>
</evidence>
<comment type="similarity">
    <text evidence="2">Belongs to the PET117 family.</text>
</comment>
<evidence type="ECO:0000256" key="1">
    <source>
        <dbReference type="ARBA" id="ARBA00004173"/>
    </source>
</evidence>
<dbReference type="PANTHER" id="PTHR28163">
    <property type="entry name" value="PROTEIN PET117 HOMOLOG, MITOCHONDRIAL"/>
    <property type="match status" value="1"/>
</dbReference>